<organism evidence="2">
    <name type="scientific">Arion vulgaris</name>
    <dbReference type="NCBI Taxonomy" id="1028688"/>
    <lineage>
        <taxon>Eukaryota</taxon>
        <taxon>Metazoa</taxon>
        <taxon>Spiralia</taxon>
        <taxon>Lophotrochozoa</taxon>
        <taxon>Mollusca</taxon>
        <taxon>Gastropoda</taxon>
        <taxon>Heterobranchia</taxon>
        <taxon>Euthyneura</taxon>
        <taxon>Panpulmonata</taxon>
        <taxon>Eupulmonata</taxon>
        <taxon>Stylommatophora</taxon>
        <taxon>Helicina</taxon>
        <taxon>Arionoidea</taxon>
        <taxon>Arionidae</taxon>
        <taxon>Arion</taxon>
    </lineage>
</organism>
<feature type="compositionally biased region" description="Basic and acidic residues" evidence="1">
    <location>
        <begin position="582"/>
        <end position="606"/>
    </location>
</feature>
<feature type="region of interest" description="Disordered" evidence="1">
    <location>
        <begin position="1"/>
        <end position="145"/>
    </location>
</feature>
<feature type="region of interest" description="Disordered" evidence="1">
    <location>
        <begin position="431"/>
        <end position="720"/>
    </location>
</feature>
<feature type="compositionally biased region" description="Polar residues" evidence="1">
    <location>
        <begin position="466"/>
        <end position="475"/>
    </location>
</feature>
<feature type="non-terminal residue" evidence="2">
    <location>
        <position position="720"/>
    </location>
</feature>
<feature type="compositionally biased region" description="Basic and acidic residues" evidence="1">
    <location>
        <begin position="643"/>
        <end position="660"/>
    </location>
</feature>
<protein>
    <submittedName>
        <fullName evidence="2">Uncharacterized protein</fullName>
    </submittedName>
</protein>
<gene>
    <name evidence="2" type="primary">ORF95209</name>
</gene>
<feature type="compositionally biased region" description="Basic and acidic residues" evidence="1">
    <location>
        <begin position="97"/>
        <end position="106"/>
    </location>
</feature>
<reference evidence="2" key="1">
    <citation type="submission" date="2014-12" db="EMBL/GenBank/DDBJ databases">
        <title>Insight into the proteome of Arion vulgaris.</title>
        <authorList>
            <person name="Aradska J."/>
            <person name="Bulat T."/>
            <person name="Smidak R."/>
            <person name="Sarate P."/>
            <person name="Gangsoo J."/>
            <person name="Sialana F."/>
            <person name="Bilban M."/>
            <person name="Lubec G."/>
        </authorList>
    </citation>
    <scope>NUCLEOTIDE SEQUENCE</scope>
    <source>
        <tissue evidence="2">Skin</tissue>
    </source>
</reference>
<sequence>MPRSKQAARGRRSGRSASDEHEENVDETVEQASDSTNENRQTTVRNVAKDKDTSAANKTVATPQKIDKSAEKVNQEGGAQKERSDKNSKQDAGQATKVDKGKESSGTRESVVTEGHGKEAKQSDTSVTGEKKDEKQTPQTKNETKVDVLKSFKPHAVPAFINNKLIELWEWHIRIFPIEQSDIKKGILDSVSRTAQETWMYIDKNSGRGSFEMCLKGSDDASMVILKLFNLSLAYRFVTVNVTRRGQKKPEVVENSETKTEDATKKESEEDETKLPYTKVEETATLLLDFQHTNVDKTKGKEKKRSLYVKYLPEGTSKELLNVLFPVANNLDIIMTGDGRRVGELSVTEVSVLLGILQMYVAIHINGNRNITFGLKAEGSDDSVGIPKGINSSPWELLQRNPDIPYEVIPDMKEDERIQYNKRKREMEIEHKNRLRDRDKKERKSRWDKDLPVRESDVKKSETSEKVQTQPTMSEKTIRADLLPSLMDTSVTRGRSSDLGRGDRHDRSERKRKASESIHSEDSNHSRDRSRSLTGRDRIGGRDRDRRDDFGGRPEHRGRSDQFDIQESYFGSRGGKFGGGRGRFDDNERSRFGERQSGRFDSRDQIESLGRGGRFDNLDDDDQYDSPEREEFESIGRSGAFDARGRGGFDSRGRGFDSRGRGAFGGRGGLDGRGRGGFEGSGRGGFEGTGRGRFDGSGRGGFEGSGRGSFEGSGRGGFEG</sequence>
<name>A0A0B7A414_9EUPU</name>
<feature type="compositionally biased region" description="Polar residues" evidence="1">
    <location>
        <begin position="30"/>
        <end position="45"/>
    </location>
</feature>
<evidence type="ECO:0000256" key="1">
    <source>
        <dbReference type="SAM" id="MobiDB-lite"/>
    </source>
</evidence>
<accession>A0A0B7A414</accession>
<feature type="compositionally biased region" description="Gly residues" evidence="1">
    <location>
        <begin position="697"/>
        <end position="720"/>
    </location>
</feature>
<evidence type="ECO:0000313" key="2">
    <source>
        <dbReference type="EMBL" id="CEK75372.1"/>
    </source>
</evidence>
<feature type="compositionally biased region" description="Basic and acidic residues" evidence="1">
    <location>
        <begin position="495"/>
        <end position="562"/>
    </location>
</feature>
<feature type="compositionally biased region" description="Basic and acidic residues" evidence="1">
    <location>
        <begin position="65"/>
        <end position="89"/>
    </location>
</feature>
<feature type="region of interest" description="Disordered" evidence="1">
    <location>
        <begin position="248"/>
        <end position="274"/>
    </location>
</feature>
<feature type="compositionally biased region" description="Basic and acidic residues" evidence="1">
    <location>
        <begin position="431"/>
        <end position="465"/>
    </location>
</feature>
<proteinExistence type="predicted"/>
<dbReference type="EMBL" id="HACG01028507">
    <property type="protein sequence ID" value="CEK75372.1"/>
    <property type="molecule type" value="Transcribed_RNA"/>
</dbReference>
<dbReference type="AlphaFoldDB" id="A0A0B7A414"/>
<feature type="compositionally biased region" description="Basic and acidic residues" evidence="1">
    <location>
        <begin position="248"/>
        <end position="268"/>
    </location>
</feature>
<feature type="compositionally biased region" description="Gly residues" evidence="1">
    <location>
        <begin position="677"/>
        <end position="689"/>
    </location>
</feature>
<feature type="compositionally biased region" description="Gly residues" evidence="1">
    <location>
        <begin position="572"/>
        <end position="581"/>
    </location>
</feature>
<feature type="compositionally biased region" description="Acidic residues" evidence="1">
    <location>
        <begin position="20"/>
        <end position="29"/>
    </location>
</feature>
<feature type="compositionally biased region" description="Basic and acidic residues" evidence="1">
    <location>
        <begin position="129"/>
        <end position="145"/>
    </location>
</feature>
<feature type="compositionally biased region" description="Basic residues" evidence="1">
    <location>
        <begin position="1"/>
        <end position="14"/>
    </location>
</feature>